<proteinExistence type="inferred from homology"/>
<dbReference type="OrthoDB" id="9807946at2"/>
<keyword evidence="4" id="KW-1185">Reference proteome</keyword>
<dbReference type="CDD" id="cd07709">
    <property type="entry name" value="flavodiiron_proteins_MBL-fold"/>
    <property type="match status" value="1"/>
</dbReference>
<dbReference type="InterPro" id="IPR008254">
    <property type="entry name" value="Flavodoxin/NO_synth"/>
</dbReference>
<dbReference type="InterPro" id="IPR001279">
    <property type="entry name" value="Metallo-B-lactamas"/>
</dbReference>
<dbReference type="InterPro" id="IPR029039">
    <property type="entry name" value="Flavoprotein-like_sf"/>
</dbReference>
<evidence type="ECO:0000256" key="1">
    <source>
        <dbReference type="ARBA" id="ARBA00007121"/>
    </source>
</evidence>
<dbReference type="SUPFAM" id="SSF52218">
    <property type="entry name" value="Flavoproteins"/>
    <property type="match status" value="1"/>
</dbReference>
<dbReference type="Pfam" id="PF19583">
    <property type="entry name" value="ODP"/>
    <property type="match status" value="1"/>
</dbReference>
<evidence type="ECO:0000313" key="3">
    <source>
        <dbReference type="EMBL" id="KAA8502690.1"/>
    </source>
</evidence>
<sequence>MHCFRKVTDDLYWVGGNDRRIELFENIFPLSDGVSYNSYLLLDEKTVLIDSADYAVGRQFLENVKAALDGRSLDYLIVNHMEPDHCAMIDELVLRYPDMQIIGNAKTFPMISQFFDFDLEGKKVIVKEGDTFSTGKHTLHFVMAPMVHWPEVMMTYDETDKILFCADAFGTFKALNGNIFNDEVDFDRDWLDEARRYYTNIVGKYGMQVQSVLKKAAGLDIQMLCPLHGPIWRTDLDYIIGKYDKWSRYEPEEKGVMIAYASMYGNTENMAEILANLLAEEGVKNICMHNISKTHVSELIADSFKYSHIVLAAPTYNNGIYPLMDNYLEDMKALALKNRTIAVLGNGSWAPQSTKLISTKISEMKDMSLMVANVTIKSSVKDEQMEELKSLARQIAEEVL</sequence>
<organism evidence="3 4">
    <name type="scientific">Mediterraneibacter catenae</name>
    <dbReference type="NCBI Taxonomy" id="2594882"/>
    <lineage>
        <taxon>Bacteria</taxon>
        <taxon>Bacillati</taxon>
        <taxon>Bacillota</taxon>
        <taxon>Clostridia</taxon>
        <taxon>Lachnospirales</taxon>
        <taxon>Lachnospiraceae</taxon>
        <taxon>Mediterraneibacter</taxon>
    </lineage>
</organism>
<feature type="domain" description="Flavodoxin-like" evidence="2">
    <location>
        <begin position="256"/>
        <end position="396"/>
    </location>
</feature>
<comment type="caution">
    <text evidence="3">The sequence shown here is derived from an EMBL/GenBank/DDBJ whole genome shotgun (WGS) entry which is preliminary data.</text>
</comment>
<dbReference type="PANTHER" id="PTHR43717">
    <property type="entry name" value="ANAEROBIC NITRIC OXIDE REDUCTASE FLAVORUBREDOXIN"/>
    <property type="match status" value="1"/>
</dbReference>
<evidence type="ECO:0000259" key="2">
    <source>
        <dbReference type="PROSITE" id="PS50902"/>
    </source>
</evidence>
<dbReference type="InterPro" id="IPR045761">
    <property type="entry name" value="ODP_dom"/>
</dbReference>
<dbReference type="GO" id="GO:0046872">
    <property type="term" value="F:metal ion binding"/>
    <property type="evidence" value="ECO:0007669"/>
    <property type="project" value="InterPro"/>
</dbReference>
<dbReference type="GO" id="GO:0009055">
    <property type="term" value="F:electron transfer activity"/>
    <property type="evidence" value="ECO:0007669"/>
    <property type="project" value="InterPro"/>
</dbReference>
<dbReference type="RefSeq" id="WP_087151099.1">
    <property type="nucleotide sequence ID" value="NZ_VMSO01000001.1"/>
</dbReference>
<dbReference type="Proteomes" id="UP000322025">
    <property type="component" value="Unassembled WGS sequence"/>
</dbReference>
<dbReference type="PANTHER" id="PTHR43717:SF1">
    <property type="entry name" value="ANAEROBIC NITRIC OXIDE REDUCTASE FLAVORUBREDOXIN"/>
    <property type="match status" value="1"/>
</dbReference>
<dbReference type="AlphaFoldDB" id="A0A5M9I0J8"/>
<comment type="similarity">
    <text evidence="1">In the N-terminal section; belongs to the zinc metallo-hydrolase group 3 family.</text>
</comment>
<dbReference type="Pfam" id="PF00258">
    <property type="entry name" value="Flavodoxin_1"/>
    <property type="match status" value="1"/>
</dbReference>
<gene>
    <name evidence="3" type="ORF">FNY66_00040</name>
</gene>
<dbReference type="InterPro" id="IPR036866">
    <property type="entry name" value="RibonucZ/Hydroxyglut_hydro"/>
</dbReference>
<name>A0A5M9I0J8_9FIRM</name>
<dbReference type="GO" id="GO:0010181">
    <property type="term" value="F:FMN binding"/>
    <property type="evidence" value="ECO:0007669"/>
    <property type="project" value="InterPro"/>
</dbReference>
<dbReference type="EMBL" id="VMSO01000001">
    <property type="protein sequence ID" value="KAA8502690.1"/>
    <property type="molecule type" value="Genomic_DNA"/>
</dbReference>
<dbReference type="InterPro" id="IPR016440">
    <property type="entry name" value="Rubredoxin-O_OxRdtase"/>
</dbReference>
<dbReference type="PROSITE" id="PS50902">
    <property type="entry name" value="FLAVODOXIN_LIKE"/>
    <property type="match status" value="1"/>
</dbReference>
<dbReference type="Gene3D" id="3.40.50.360">
    <property type="match status" value="1"/>
</dbReference>
<dbReference type="GO" id="GO:0016651">
    <property type="term" value="F:oxidoreductase activity, acting on NAD(P)H"/>
    <property type="evidence" value="ECO:0007669"/>
    <property type="project" value="UniProtKB-ARBA"/>
</dbReference>
<dbReference type="Gene3D" id="3.60.15.10">
    <property type="entry name" value="Ribonuclease Z/Hydroxyacylglutathione hydrolase-like"/>
    <property type="match status" value="1"/>
</dbReference>
<evidence type="ECO:0000313" key="4">
    <source>
        <dbReference type="Proteomes" id="UP000322025"/>
    </source>
</evidence>
<dbReference type="PIRSF" id="PIRSF005243">
    <property type="entry name" value="ROO"/>
    <property type="match status" value="1"/>
</dbReference>
<dbReference type="SUPFAM" id="SSF56281">
    <property type="entry name" value="Metallo-hydrolase/oxidoreductase"/>
    <property type="match status" value="1"/>
</dbReference>
<accession>A0A5M9I0J8</accession>
<protein>
    <submittedName>
        <fullName evidence="3">FprA family A-type flavoprotein</fullName>
    </submittedName>
</protein>
<reference evidence="3" key="1">
    <citation type="submission" date="2019-07" db="EMBL/GenBank/DDBJ databases">
        <authorList>
            <person name="Wongkuna S."/>
            <person name="Scaria J."/>
        </authorList>
    </citation>
    <scope>NUCLEOTIDE SEQUENCE [LARGE SCALE GENOMIC DNA]</scope>
    <source>
        <strain evidence="3">SW178</strain>
    </source>
</reference>
<dbReference type="SMART" id="SM00849">
    <property type="entry name" value="Lactamase_B"/>
    <property type="match status" value="1"/>
</dbReference>